<name>A0A5M9MTA8_9EURO</name>
<dbReference type="Proteomes" id="UP000324241">
    <property type="component" value="Unassembled WGS sequence"/>
</dbReference>
<dbReference type="GeneID" id="54327773"/>
<dbReference type="VEuPathDB" id="FungiDB:EYZ11_007430"/>
<dbReference type="AlphaFoldDB" id="A0A5M9MTA8"/>
<gene>
    <name evidence="2" type="ORF">ATNIH1004_005071</name>
</gene>
<reference evidence="2 3" key="1">
    <citation type="submission" date="2019-08" db="EMBL/GenBank/DDBJ databases">
        <title>The genome sequence of a newly discovered highly antifungal drug resistant Aspergillus species, Aspergillus tanneri NIH 1004.</title>
        <authorList>
            <person name="Mounaud S."/>
            <person name="Singh I."/>
            <person name="Joardar V."/>
            <person name="Pakala S."/>
            <person name="Pakala S."/>
            <person name="Venepally P."/>
            <person name="Chung J.K."/>
            <person name="Losada L."/>
            <person name="Nierman W.C."/>
        </authorList>
    </citation>
    <scope>NUCLEOTIDE SEQUENCE [LARGE SCALE GENOMIC DNA]</scope>
    <source>
        <strain evidence="2 3">NIH1004</strain>
    </source>
</reference>
<comment type="caution">
    <text evidence="2">The sequence shown here is derived from an EMBL/GenBank/DDBJ whole genome shotgun (WGS) entry which is preliminary data.</text>
</comment>
<feature type="chain" id="PRO_5024308884" evidence="1">
    <location>
        <begin position="18"/>
        <end position="71"/>
    </location>
</feature>
<proteinExistence type="predicted"/>
<dbReference type="EMBL" id="QUQM01000003">
    <property type="protein sequence ID" value="KAA8649176.1"/>
    <property type="molecule type" value="Genomic_DNA"/>
</dbReference>
<evidence type="ECO:0000256" key="1">
    <source>
        <dbReference type="SAM" id="SignalP"/>
    </source>
</evidence>
<dbReference type="OrthoDB" id="4364135at2759"/>
<organism evidence="2 3">
    <name type="scientific">Aspergillus tanneri</name>
    <dbReference type="NCBI Taxonomy" id="1220188"/>
    <lineage>
        <taxon>Eukaryota</taxon>
        <taxon>Fungi</taxon>
        <taxon>Dikarya</taxon>
        <taxon>Ascomycota</taxon>
        <taxon>Pezizomycotina</taxon>
        <taxon>Eurotiomycetes</taxon>
        <taxon>Eurotiomycetidae</taxon>
        <taxon>Eurotiales</taxon>
        <taxon>Aspergillaceae</taxon>
        <taxon>Aspergillus</taxon>
        <taxon>Aspergillus subgen. Circumdati</taxon>
    </lineage>
</organism>
<evidence type="ECO:0000313" key="2">
    <source>
        <dbReference type="EMBL" id="KAA8649176.1"/>
    </source>
</evidence>
<keyword evidence="1" id="KW-0732">Signal</keyword>
<dbReference type="RefSeq" id="XP_033428537.1">
    <property type="nucleotide sequence ID" value="XM_033569731.1"/>
</dbReference>
<accession>A0A5M9MTA8</accession>
<feature type="signal peptide" evidence="1">
    <location>
        <begin position="1"/>
        <end position="17"/>
    </location>
</feature>
<protein>
    <submittedName>
        <fullName evidence="2">Uncharacterized protein</fullName>
    </submittedName>
</protein>
<evidence type="ECO:0000313" key="3">
    <source>
        <dbReference type="Proteomes" id="UP000324241"/>
    </source>
</evidence>
<sequence length="71" mass="7921">MNLSTIVTISLASLALSAPIPIQYRRGLEALNAWALTEMLMPHSGIPETVTKLDNALGRLWWFMLTGYDFV</sequence>